<evidence type="ECO:0000256" key="1">
    <source>
        <dbReference type="ARBA" id="ARBA00022679"/>
    </source>
</evidence>
<evidence type="ECO:0000256" key="3">
    <source>
        <dbReference type="ARBA" id="ARBA00022722"/>
    </source>
</evidence>
<dbReference type="Gene3D" id="1.10.340.70">
    <property type="match status" value="1"/>
</dbReference>
<dbReference type="InterPro" id="IPR001584">
    <property type="entry name" value="Integrase_cat-core"/>
</dbReference>
<dbReference type="Gene3D" id="3.30.70.270">
    <property type="match status" value="2"/>
</dbReference>
<evidence type="ECO:0000256" key="7">
    <source>
        <dbReference type="SAM" id="MobiDB-lite"/>
    </source>
</evidence>
<dbReference type="InterPro" id="IPR021109">
    <property type="entry name" value="Peptidase_aspartic_dom_sf"/>
</dbReference>
<feature type="region of interest" description="Disordered" evidence="7">
    <location>
        <begin position="647"/>
        <end position="671"/>
    </location>
</feature>
<keyword evidence="4" id="KW-0378">Hydrolase</keyword>
<dbReference type="SUPFAM" id="SSF56672">
    <property type="entry name" value="DNA/RNA polymerases"/>
    <property type="match status" value="1"/>
</dbReference>
<dbReference type="OrthoDB" id="128646at2759"/>
<evidence type="ECO:0000313" key="9">
    <source>
        <dbReference type="EMBL" id="KIK12807.1"/>
    </source>
</evidence>
<dbReference type="InterPro" id="IPR036397">
    <property type="entry name" value="RNaseH_sf"/>
</dbReference>
<evidence type="ECO:0000256" key="4">
    <source>
        <dbReference type="ARBA" id="ARBA00022759"/>
    </source>
</evidence>
<dbReference type="HOGENOM" id="CLU_000384_38_1_1"/>
<dbReference type="GO" id="GO:0016779">
    <property type="term" value="F:nucleotidyltransferase activity"/>
    <property type="evidence" value="ECO:0007669"/>
    <property type="project" value="UniProtKB-KW"/>
</dbReference>
<proteinExistence type="predicted"/>
<evidence type="ECO:0000313" key="10">
    <source>
        <dbReference type="Proteomes" id="UP000054018"/>
    </source>
</evidence>
<dbReference type="EMBL" id="KN834046">
    <property type="protein sequence ID" value="KIK12807.1"/>
    <property type="molecule type" value="Genomic_DNA"/>
</dbReference>
<dbReference type="InterPro" id="IPR000477">
    <property type="entry name" value="RT_dom"/>
</dbReference>
<name>A0A0C9YR13_9AGAM</name>
<dbReference type="InterPro" id="IPR041588">
    <property type="entry name" value="Integrase_H2C2"/>
</dbReference>
<reference evidence="10" key="2">
    <citation type="submission" date="2015-01" db="EMBL/GenBank/DDBJ databases">
        <title>Evolutionary Origins and Diversification of the Mycorrhizal Mutualists.</title>
        <authorList>
            <consortium name="DOE Joint Genome Institute"/>
            <consortium name="Mycorrhizal Genomics Consortium"/>
            <person name="Kohler A."/>
            <person name="Kuo A."/>
            <person name="Nagy L.G."/>
            <person name="Floudas D."/>
            <person name="Copeland A."/>
            <person name="Barry K.W."/>
            <person name="Cichocki N."/>
            <person name="Veneault-Fourrey C."/>
            <person name="LaButti K."/>
            <person name="Lindquist E.A."/>
            <person name="Lipzen A."/>
            <person name="Lundell T."/>
            <person name="Morin E."/>
            <person name="Murat C."/>
            <person name="Riley R."/>
            <person name="Ohm R."/>
            <person name="Sun H."/>
            <person name="Tunlid A."/>
            <person name="Henrissat B."/>
            <person name="Grigoriev I.V."/>
            <person name="Hibbett D.S."/>
            <person name="Martin F."/>
        </authorList>
    </citation>
    <scope>NUCLEOTIDE SEQUENCE [LARGE SCALE GENOMIC DNA]</scope>
    <source>
        <strain evidence="10">441</strain>
    </source>
</reference>
<dbReference type="Gene3D" id="3.30.420.10">
    <property type="entry name" value="Ribonuclease H-like superfamily/Ribonuclease H"/>
    <property type="match status" value="1"/>
</dbReference>
<evidence type="ECO:0000256" key="5">
    <source>
        <dbReference type="ARBA" id="ARBA00022884"/>
    </source>
</evidence>
<dbReference type="GO" id="GO:0003723">
    <property type="term" value="F:RNA binding"/>
    <property type="evidence" value="ECO:0007669"/>
    <property type="project" value="UniProtKB-KW"/>
</dbReference>
<dbReference type="FunFam" id="3.30.70.270:FF:000020">
    <property type="entry name" value="Transposon Tf2-6 polyprotein-like Protein"/>
    <property type="match status" value="1"/>
</dbReference>
<dbReference type="InterPro" id="IPR043502">
    <property type="entry name" value="DNA/RNA_pol_sf"/>
</dbReference>
<dbReference type="AlphaFoldDB" id="A0A0C9YR13"/>
<organism evidence="9 10">
    <name type="scientific">Pisolithus microcarpus 441</name>
    <dbReference type="NCBI Taxonomy" id="765257"/>
    <lineage>
        <taxon>Eukaryota</taxon>
        <taxon>Fungi</taxon>
        <taxon>Dikarya</taxon>
        <taxon>Basidiomycota</taxon>
        <taxon>Agaricomycotina</taxon>
        <taxon>Agaricomycetes</taxon>
        <taxon>Agaricomycetidae</taxon>
        <taxon>Boletales</taxon>
        <taxon>Sclerodermatineae</taxon>
        <taxon>Pisolithaceae</taxon>
        <taxon>Pisolithus</taxon>
    </lineage>
</organism>
<keyword evidence="10" id="KW-1185">Reference proteome</keyword>
<evidence type="ECO:0000256" key="6">
    <source>
        <dbReference type="ARBA" id="ARBA00023268"/>
    </source>
</evidence>
<gene>
    <name evidence="9" type="ORF">PISMIDRAFT_18468</name>
</gene>
<dbReference type="Gene3D" id="3.10.10.10">
    <property type="entry name" value="HIV Type 1 Reverse Transcriptase, subunit A, domain 1"/>
    <property type="match status" value="1"/>
</dbReference>
<dbReference type="PANTHER" id="PTHR37984">
    <property type="entry name" value="PROTEIN CBG26694"/>
    <property type="match status" value="1"/>
</dbReference>
<dbReference type="CDD" id="cd01647">
    <property type="entry name" value="RT_LTR"/>
    <property type="match status" value="1"/>
</dbReference>
<dbReference type="SUPFAM" id="SSF53098">
    <property type="entry name" value="Ribonuclease H-like"/>
    <property type="match status" value="1"/>
</dbReference>
<dbReference type="SUPFAM" id="SSF50630">
    <property type="entry name" value="Acid proteases"/>
    <property type="match status" value="1"/>
</dbReference>
<keyword evidence="2" id="KW-0548">Nucleotidyltransferase</keyword>
<accession>A0A0C9YR13</accession>
<dbReference type="Pfam" id="PF17921">
    <property type="entry name" value="Integrase_H2C2"/>
    <property type="match status" value="1"/>
</dbReference>
<dbReference type="InterPro" id="IPR043128">
    <property type="entry name" value="Rev_trsase/Diguanyl_cyclase"/>
</dbReference>
<dbReference type="PANTHER" id="PTHR37984:SF5">
    <property type="entry name" value="PROTEIN NYNRIN-LIKE"/>
    <property type="match status" value="1"/>
</dbReference>
<dbReference type="GO" id="GO:0004519">
    <property type="term" value="F:endonuclease activity"/>
    <property type="evidence" value="ECO:0007669"/>
    <property type="project" value="UniProtKB-KW"/>
</dbReference>
<dbReference type="Proteomes" id="UP000054018">
    <property type="component" value="Unassembled WGS sequence"/>
</dbReference>
<dbReference type="Gene3D" id="2.40.70.10">
    <property type="entry name" value="Acid Proteases"/>
    <property type="match status" value="1"/>
</dbReference>
<evidence type="ECO:0000256" key="2">
    <source>
        <dbReference type="ARBA" id="ARBA00022695"/>
    </source>
</evidence>
<dbReference type="PROSITE" id="PS50994">
    <property type="entry name" value="INTEGRASE"/>
    <property type="match status" value="1"/>
</dbReference>
<dbReference type="Pfam" id="PF13975">
    <property type="entry name" value="gag-asp_proteas"/>
    <property type="match status" value="1"/>
</dbReference>
<evidence type="ECO:0000259" key="8">
    <source>
        <dbReference type="PROSITE" id="PS50994"/>
    </source>
</evidence>
<keyword evidence="5" id="KW-0694">RNA-binding</keyword>
<dbReference type="InterPro" id="IPR050951">
    <property type="entry name" value="Retrovirus_Pol_polyprotein"/>
</dbReference>
<keyword evidence="4" id="KW-0255">Endonuclease</keyword>
<keyword evidence="1" id="KW-0808">Transferase</keyword>
<dbReference type="Pfam" id="PF17919">
    <property type="entry name" value="RT_RNaseH_2"/>
    <property type="match status" value="1"/>
</dbReference>
<sequence>MCADSPTGSLYLVDRENVAIPTTIDSGAEINSIDPRVVEKYKLKTYPIEYPLGVTAYNGGEGFQIKRKVTLHAKIQDRVMHVKAYVLPLRRESILLGMPWLKKFQPDIDWKTRKIRGWKDEEFIPRAPRKEGAVRKTTISTDLEVKASANKEEVKLPDLYWDFEEVFSEKDIPLPPHRPGLDHEIKTKLDFPRQKGHIYPMSQDEMKSLREFINENLKCGKIRESKSDQAAPVFFSRFYAKFDIRWGFTNIRVKDSNIWKGGFVTPLGLFEPLVMFFGQKNSPPTFQWYMDVTFREQLMKRQQVGYMDDVIVHAKTREELHRQVREFLTVCQREKLRLKISKCIFEAEEVEFLGYVIGNGRIKTHTVKTDAVQEWKEPENLTQLRSFLGFTNFYQKFIAGYSTISAPLHHLSKKDVSWTWGLDQQQAFDKLKAALGSSPVLNIPDPTKPFALFTDASQSATGAVLAQKGEDDEWHPCSYLSESLKGAEKNYPIYDLEFLVVIRALKAFRHYLISPVAPTIVFTDHKNLEYYKEPQKFSQWQTRWFSYVQGFPLKFSYTLGCLMTAPDTLSRRSDHSPPEPIVATLLPPSAWLEGGVKPTVLTVSLPKTAPILAKPASPPTEDKPKERKHGVYALSAEVYECAKSEMTKDSTLSNDNPEIVPHPDGTKRRKNRVYIPPGARKECLLSYHDHLSAGHPGIKAMTRKMVKDVWWPGMWKYIRDYVKGCAVCQSAKVITHPITPPVVPNDVPKNPFPFQQISMDLITDLPISNTFNTVLTIVDQGLTKAAMFIPCRKDVDSLGIARLFHKHVYSRFGLPEAVISDRGPQFASAFTRELYKSLGIQSKLSTAYHPQTNGESEHVNQELETYLRCYCAEHPNSWSSKLPDAEFAHNSRIHSVHQQTPYSLLYGYDPSPYPEVRLTSAPSVDERLERLASCRDNAILAHKAVQEVMKRQSKGSYVPFKEGDQVWLDLGNLRVQGQSPKVTPRRFRPFEIERVISPVAV</sequence>
<dbReference type="STRING" id="765257.A0A0C9YR13"/>
<dbReference type="Pfam" id="PF00078">
    <property type="entry name" value="RVT_1"/>
    <property type="match status" value="1"/>
</dbReference>
<dbReference type="CDD" id="cd09274">
    <property type="entry name" value="RNase_HI_RT_Ty3"/>
    <property type="match status" value="1"/>
</dbReference>
<dbReference type="GO" id="GO:0015074">
    <property type="term" value="P:DNA integration"/>
    <property type="evidence" value="ECO:0007669"/>
    <property type="project" value="InterPro"/>
</dbReference>
<dbReference type="CDD" id="cd00303">
    <property type="entry name" value="retropepsin_like"/>
    <property type="match status" value="1"/>
</dbReference>
<protein>
    <recommendedName>
        <fullName evidence="8">Integrase catalytic domain-containing protein</fullName>
    </recommendedName>
</protein>
<feature type="domain" description="Integrase catalytic" evidence="8">
    <location>
        <begin position="747"/>
        <end position="909"/>
    </location>
</feature>
<reference evidence="9 10" key="1">
    <citation type="submission" date="2014-04" db="EMBL/GenBank/DDBJ databases">
        <authorList>
            <consortium name="DOE Joint Genome Institute"/>
            <person name="Kuo A."/>
            <person name="Kohler A."/>
            <person name="Costa M.D."/>
            <person name="Nagy L.G."/>
            <person name="Floudas D."/>
            <person name="Copeland A."/>
            <person name="Barry K.W."/>
            <person name="Cichocki N."/>
            <person name="Veneault-Fourrey C."/>
            <person name="LaButti K."/>
            <person name="Lindquist E.A."/>
            <person name="Lipzen A."/>
            <person name="Lundell T."/>
            <person name="Morin E."/>
            <person name="Murat C."/>
            <person name="Sun H."/>
            <person name="Tunlid A."/>
            <person name="Henrissat B."/>
            <person name="Grigoriev I.V."/>
            <person name="Hibbett D.S."/>
            <person name="Martin F."/>
            <person name="Nordberg H.P."/>
            <person name="Cantor M.N."/>
            <person name="Hua S.X."/>
        </authorList>
    </citation>
    <scope>NUCLEOTIDE SEQUENCE [LARGE SCALE GENOMIC DNA]</scope>
    <source>
        <strain evidence="9 10">441</strain>
    </source>
</reference>
<dbReference type="InterPro" id="IPR012337">
    <property type="entry name" value="RNaseH-like_sf"/>
</dbReference>
<keyword evidence="6" id="KW-0511">Multifunctional enzyme</keyword>
<dbReference type="GO" id="GO:0005634">
    <property type="term" value="C:nucleus"/>
    <property type="evidence" value="ECO:0007669"/>
    <property type="project" value="UniProtKB-ARBA"/>
</dbReference>
<dbReference type="InterPro" id="IPR041577">
    <property type="entry name" value="RT_RNaseH_2"/>
</dbReference>
<keyword evidence="3" id="KW-0540">Nuclease</keyword>